<dbReference type="EMBL" id="KB311138">
    <property type="protein sequence ID" value="ELT89854.1"/>
    <property type="molecule type" value="Genomic_DNA"/>
</dbReference>
<dbReference type="OMA" id="FKSSIMC"/>
<accession>R7T856</accession>
<dbReference type="Gene3D" id="3.60.10.10">
    <property type="entry name" value="Endonuclease/exonuclease/phosphatase"/>
    <property type="match status" value="1"/>
</dbReference>
<dbReference type="AlphaFoldDB" id="R7T856"/>
<evidence type="ECO:0000313" key="1">
    <source>
        <dbReference type="EMBL" id="ELT89854.1"/>
    </source>
</evidence>
<dbReference type="PANTHER" id="PTHR46670:SF3">
    <property type="entry name" value="ENDONUCLEASE_EXONUCLEASE_PHOSPHATASE DOMAIN-CONTAINING PROTEIN"/>
    <property type="match status" value="1"/>
</dbReference>
<organism evidence="1">
    <name type="scientific">Capitella teleta</name>
    <name type="common">Polychaete worm</name>
    <dbReference type="NCBI Taxonomy" id="283909"/>
    <lineage>
        <taxon>Eukaryota</taxon>
        <taxon>Metazoa</taxon>
        <taxon>Spiralia</taxon>
        <taxon>Lophotrochozoa</taxon>
        <taxon>Annelida</taxon>
        <taxon>Polychaeta</taxon>
        <taxon>Sedentaria</taxon>
        <taxon>Scolecida</taxon>
        <taxon>Capitellidae</taxon>
        <taxon>Capitella</taxon>
    </lineage>
</organism>
<dbReference type="InterPro" id="IPR036691">
    <property type="entry name" value="Endo/exonu/phosph_ase_sf"/>
</dbReference>
<protein>
    <recommendedName>
        <fullName evidence="4">Endonuclease/exonuclease/phosphatase domain-containing protein</fullName>
    </recommendedName>
</protein>
<gene>
    <name evidence="1" type="ORF">CAPTEDRAFT_200542</name>
</gene>
<dbReference type="Proteomes" id="UP000014760">
    <property type="component" value="Unassembled WGS sequence"/>
</dbReference>
<evidence type="ECO:0000313" key="2">
    <source>
        <dbReference type="EnsemblMetazoa" id="CapteP200542"/>
    </source>
</evidence>
<name>R7T856_CAPTE</name>
<reference evidence="3" key="1">
    <citation type="submission" date="2012-12" db="EMBL/GenBank/DDBJ databases">
        <authorList>
            <person name="Hellsten U."/>
            <person name="Grimwood J."/>
            <person name="Chapman J.A."/>
            <person name="Shapiro H."/>
            <person name="Aerts A."/>
            <person name="Otillar R.P."/>
            <person name="Terry A.Y."/>
            <person name="Boore J.L."/>
            <person name="Simakov O."/>
            <person name="Marletaz F."/>
            <person name="Cho S.-J."/>
            <person name="Edsinger-Gonzales E."/>
            <person name="Havlak P."/>
            <person name="Kuo D.-H."/>
            <person name="Larsson T."/>
            <person name="Lv J."/>
            <person name="Arendt D."/>
            <person name="Savage R."/>
            <person name="Osoegawa K."/>
            <person name="de Jong P."/>
            <person name="Lindberg D.R."/>
            <person name="Seaver E.C."/>
            <person name="Weisblat D.A."/>
            <person name="Putnam N.H."/>
            <person name="Grigoriev I.V."/>
            <person name="Rokhsar D.S."/>
        </authorList>
    </citation>
    <scope>NUCLEOTIDE SEQUENCE</scope>
    <source>
        <strain evidence="3">I ESC-2004</strain>
    </source>
</reference>
<dbReference type="SUPFAM" id="SSF56219">
    <property type="entry name" value="DNase I-like"/>
    <property type="match status" value="1"/>
</dbReference>
<dbReference type="STRING" id="283909.R7T856"/>
<evidence type="ECO:0000313" key="3">
    <source>
        <dbReference type="Proteomes" id="UP000014760"/>
    </source>
</evidence>
<dbReference type="EMBL" id="AMQN01003183">
    <property type="status" value="NOT_ANNOTATED_CDS"/>
    <property type="molecule type" value="Genomic_DNA"/>
</dbReference>
<reference evidence="1 3" key="2">
    <citation type="journal article" date="2013" name="Nature">
        <title>Insights into bilaterian evolution from three spiralian genomes.</title>
        <authorList>
            <person name="Simakov O."/>
            <person name="Marletaz F."/>
            <person name="Cho S.J."/>
            <person name="Edsinger-Gonzales E."/>
            <person name="Havlak P."/>
            <person name="Hellsten U."/>
            <person name="Kuo D.H."/>
            <person name="Larsson T."/>
            <person name="Lv J."/>
            <person name="Arendt D."/>
            <person name="Savage R."/>
            <person name="Osoegawa K."/>
            <person name="de Jong P."/>
            <person name="Grimwood J."/>
            <person name="Chapman J.A."/>
            <person name="Shapiro H."/>
            <person name="Aerts A."/>
            <person name="Otillar R.P."/>
            <person name="Terry A.Y."/>
            <person name="Boore J.L."/>
            <person name="Grigoriev I.V."/>
            <person name="Lindberg D.R."/>
            <person name="Seaver E.C."/>
            <person name="Weisblat D.A."/>
            <person name="Putnam N.H."/>
            <person name="Rokhsar D.S."/>
        </authorList>
    </citation>
    <scope>NUCLEOTIDE SEQUENCE</scope>
    <source>
        <strain evidence="1 3">I ESC-2004</strain>
    </source>
</reference>
<proteinExistence type="predicted"/>
<dbReference type="EnsemblMetazoa" id="CapteT200542">
    <property type="protein sequence ID" value="CapteP200542"/>
    <property type="gene ID" value="CapteG200542"/>
</dbReference>
<reference evidence="2" key="3">
    <citation type="submission" date="2015-06" db="UniProtKB">
        <authorList>
            <consortium name="EnsemblMetazoa"/>
        </authorList>
    </citation>
    <scope>IDENTIFICATION</scope>
</reference>
<dbReference type="OrthoDB" id="10072198at2759"/>
<dbReference type="HOGENOM" id="CLU_708323_0_0_1"/>
<sequence>MGCVRKIYIGGSMVAEVGRGVLLGMELKSDWWRVVNRIAMDYNLDEVNYMLKYRRLSAEGKRLARIPDEWEEEMAKEKVDRKVKQRELENWRGKLKGTDYRENKKICRREERSENGELVLFVVVKIAWSECCPPGFVPLTRNRPQHMGSREGGLAIIISKELHVEVKIIAETTHETFEALTVKVNGKRPLLNYRPPPNPKNNYMTARFLDEIDKNLTSLFIKHRNDIIICGNFDLHWNCQNDSHIKTFRNLLDTLDMSQHINKPRHQSGNKLDLLITNCDASERVRIVHVDDVAISDHSLITFTFATDRIQQQSVLKKCRKLKRMNMSDFTTTLERNLGALIQDCMNTQQLENLVYQYNQAVKSSLDTHAPISITKIRLKGEDRKPWYDD</sequence>
<keyword evidence="3" id="KW-1185">Reference proteome</keyword>
<evidence type="ECO:0008006" key="4">
    <source>
        <dbReference type="Google" id="ProtNLM"/>
    </source>
</evidence>
<dbReference type="PANTHER" id="PTHR46670">
    <property type="entry name" value="ENDO/EXONUCLEASE/PHOSPHATASE DOMAIN-CONTAINING PROTEIN"/>
    <property type="match status" value="1"/>
</dbReference>